<dbReference type="Pfam" id="PF14273">
    <property type="entry name" value="DUF4360"/>
    <property type="match status" value="1"/>
</dbReference>
<keyword evidence="4" id="KW-1185">Reference proteome</keyword>
<proteinExistence type="predicted"/>
<dbReference type="EMBL" id="JAGTJR010000020">
    <property type="protein sequence ID" value="KAH7044629.1"/>
    <property type="molecule type" value="Genomic_DNA"/>
</dbReference>
<evidence type="ECO:0000256" key="1">
    <source>
        <dbReference type="SAM" id="MobiDB-lite"/>
    </source>
</evidence>
<evidence type="ECO:0000313" key="4">
    <source>
        <dbReference type="Proteomes" id="UP000774617"/>
    </source>
</evidence>
<evidence type="ECO:0008006" key="5">
    <source>
        <dbReference type="Google" id="ProtNLM"/>
    </source>
</evidence>
<organism evidence="3 4">
    <name type="scientific">Macrophomina phaseolina</name>
    <dbReference type="NCBI Taxonomy" id="35725"/>
    <lineage>
        <taxon>Eukaryota</taxon>
        <taxon>Fungi</taxon>
        <taxon>Dikarya</taxon>
        <taxon>Ascomycota</taxon>
        <taxon>Pezizomycotina</taxon>
        <taxon>Dothideomycetes</taxon>
        <taxon>Dothideomycetes incertae sedis</taxon>
        <taxon>Botryosphaeriales</taxon>
        <taxon>Botryosphaeriaceae</taxon>
        <taxon>Macrophomina</taxon>
    </lineage>
</organism>
<feature type="compositionally biased region" description="Basic and acidic residues" evidence="1">
    <location>
        <begin position="225"/>
        <end position="255"/>
    </location>
</feature>
<dbReference type="InterPro" id="IPR025649">
    <property type="entry name" value="DUF4360"/>
</dbReference>
<evidence type="ECO:0000313" key="3">
    <source>
        <dbReference type="EMBL" id="KAH7044629.1"/>
    </source>
</evidence>
<feature type="region of interest" description="Disordered" evidence="1">
    <location>
        <begin position="25"/>
        <end position="50"/>
    </location>
</feature>
<accession>A0ABQ8G4R4</accession>
<feature type="signal peptide" evidence="2">
    <location>
        <begin position="1"/>
        <end position="17"/>
    </location>
</feature>
<name>A0ABQ8G4R4_9PEZI</name>
<comment type="caution">
    <text evidence="3">The sequence shown here is derived from an EMBL/GenBank/DDBJ whole genome shotgun (WGS) entry which is preliminary data.</text>
</comment>
<keyword evidence="2" id="KW-0732">Signal</keyword>
<reference evidence="3 4" key="1">
    <citation type="journal article" date="2021" name="Nat. Commun.">
        <title>Genetic determinants of endophytism in the Arabidopsis root mycobiome.</title>
        <authorList>
            <person name="Mesny F."/>
            <person name="Miyauchi S."/>
            <person name="Thiergart T."/>
            <person name="Pickel B."/>
            <person name="Atanasova L."/>
            <person name="Karlsson M."/>
            <person name="Huettel B."/>
            <person name="Barry K.W."/>
            <person name="Haridas S."/>
            <person name="Chen C."/>
            <person name="Bauer D."/>
            <person name="Andreopoulos W."/>
            <person name="Pangilinan J."/>
            <person name="LaButti K."/>
            <person name="Riley R."/>
            <person name="Lipzen A."/>
            <person name="Clum A."/>
            <person name="Drula E."/>
            <person name="Henrissat B."/>
            <person name="Kohler A."/>
            <person name="Grigoriev I.V."/>
            <person name="Martin F.M."/>
            <person name="Hacquard S."/>
        </authorList>
    </citation>
    <scope>NUCLEOTIDE SEQUENCE [LARGE SCALE GENOMIC DNA]</scope>
    <source>
        <strain evidence="3 4">MPI-SDFR-AT-0080</strain>
    </source>
</reference>
<dbReference type="Proteomes" id="UP000774617">
    <property type="component" value="Unassembled WGS sequence"/>
</dbReference>
<evidence type="ECO:0000256" key="2">
    <source>
        <dbReference type="SAM" id="SignalP"/>
    </source>
</evidence>
<gene>
    <name evidence="3" type="ORF">B0J12DRAFT_184235</name>
</gene>
<feature type="chain" id="PRO_5047480845" description="Secreted protein" evidence="2">
    <location>
        <begin position="18"/>
        <end position="261"/>
    </location>
</feature>
<feature type="region of interest" description="Disordered" evidence="1">
    <location>
        <begin position="225"/>
        <end position="261"/>
    </location>
</feature>
<sequence>MLISLLTGLTAATLALANPVAHYPRNDVKSSVGGGDDTKDMQGHEGTGSAGDWLQVTSVEYSGNGCPEGSLTGEFCPETTSFNVSIADLKAQLEDHQPDDVSYCYIKVGLRTKASKQVNTLAGNFIGHVKLESEGMSAYIKNTYSYEGNEGSYPMRWDFKDKVNLDTVFTNELETTFLSPCGGDFTLIIDSFLSLTRGDKAGQTDDGFIEVSRLTGSLGHALVLEQKDCEQSDNKDDKSKGDDSDKGDDDKKGGEKSATGY</sequence>
<protein>
    <recommendedName>
        <fullName evidence="5">Secreted protein</fullName>
    </recommendedName>
</protein>